<protein>
    <submittedName>
        <fullName evidence="4">Class I SAM-dependent methyltransferase</fullName>
        <ecNumber evidence="4">2.1.1.-</ecNumber>
    </submittedName>
</protein>
<dbReference type="PANTHER" id="PTHR43861">
    <property type="entry name" value="TRANS-ACONITATE 2-METHYLTRANSFERASE-RELATED"/>
    <property type="match status" value="1"/>
</dbReference>
<dbReference type="CDD" id="cd02440">
    <property type="entry name" value="AdoMet_MTases"/>
    <property type="match status" value="1"/>
</dbReference>
<dbReference type="GO" id="GO:0008168">
    <property type="term" value="F:methyltransferase activity"/>
    <property type="evidence" value="ECO:0007669"/>
    <property type="project" value="UniProtKB-KW"/>
</dbReference>
<dbReference type="InterPro" id="IPR029063">
    <property type="entry name" value="SAM-dependent_MTases_sf"/>
</dbReference>
<evidence type="ECO:0000256" key="1">
    <source>
        <dbReference type="ARBA" id="ARBA00022603"/>
    </source>
</evidence>
<keyword evidence="5" id="KW-1185">Reference proteome</keyword>
<evidence type="ECO:0000313" key="5">
    <source>
        <dbReference type="Proteomes" id="UP001489509"/>
    </source>
</evidence>
<evidence type="ECO:0000256" key="2">
    <source>
        <dbReference type="ARBA" id="ARBA00022679"/>
    </source>
</evidence>
<dbReference type="EMBL" id="JBBMFD010000006">
    <property type="protein sequence ID" value="MEQ2440250.1"/>
    <property type="molecule type" value="Genomic_DNA"/>
</dbReference>
<dbReference type="PANTHER" id="PTHR43861:SF1">
    <property type="entry name" value="TRANS-ACONITATE 2-METHYLTRANSFERASE"/>
    <property type="match status" value="1"/>
</dbReference>
<reference evidence="4 5" key="1">
    <citation type="submission" date="2024-03" db="EMBL/GenBank/DDBJ databases">
        <title>Human intestinal bacterial collection.</title>
        <authorList>
            <person name="Pauvert C."/>
            <person name="Hitch T.C.A."/>
            <person name="Clavel T."/>
        </authorList>
    </citation>
    <scope>NUCLEOTIDE SEQUENCE [LARGE SCALE GENOMIC DNA]</scope>
    <source>
        <strain evidence="4 5">CLA-JM-H44</strain>
    </source>
</reference>
<evidence type="ECO:0000313" key="4">
    <source>
        <dbReference type="EMBL" id="MEQ2440250.1"/>
    </source>
</evidence>
<accession>A0ABV1E0J3</accession>
<keyword evidence="2 4" id="KW-0808">Transferase</keyword>
<dbReference type="RefSeq" id="WP_349218691.1">
    <property type="nucleotide sequence ID" value="NZ_JBBMFD010000006.1"/>
</dbReference>
<dbReference type="Gene3D" id="2.20.25.110">
    <property type="entry name" value="S-adenosyl-L-methionine-dependent methyltransferases"/>
    <property type="match status" value="1"/>
</dbReference>
<proteinExistence type="predicted"/>
<comment type="caution">
    <text evidence="4">The sequence shown here is derived from an EMBL/GenBank/DDBJ whole genome shotgun (WGS) entry which is preliminary data.</text>
</comment>
<organism evidence="4 5">
    <name type="scientific">Solibaculum intestinale</name>
    <dbReference type="NCBI Taxonomy" id="3133165"/>
    <lineage>
        <taxon>Bacteria</taxon>
        <taxon>Bacillati</taxon>
        <taxon>Bacillota</taxon>
        <taxon>Clostridia</taxon>
        <taxon>Eubacteriales</taxon>
        <taxon>Oscillospiraceae</taxon>
        <taxon>Solibaculum</taxon>
    </lineage>
</organism>
<gene>
    <name evidence="4" type="ORF">WMO26_05350</name>
</gene>
<evidence type="ECO:0000259" key="3">
    <source>
        <dbReference type="Pfam" id="PF13649"/>
    </source>
</evidence>
<dbReference type="SUPFAM" id="SSF53335">
    <property type="entry name" value="S-adenosyl-L-methionine-dependent methyltransferases"/>
    <property type="match status" value="1"/>
</dbReference>
<dbReference type="Pfam" id="PF13649">
    <property type="entry name" value="Methyltransf_25"/>
    <property type="match status" value="1"/>
</dbReference>
<keyword evidence="1 4" id="KW-0489">Methyltransferase</keyword>
<dbReference type="InterPro" id="IPR041698">
    <property type="entry name" value="Methyltransf_25"/>
</dbReference>
<name>A0ABV1E0J3_9FIRM</name>
<dbReference type="GO" id="GO:0032259">
    <property type="term" value="P:methylation"/>
    <property type="evidence" value="ECO:0007669"/>
    <property type="project" value="UniProtKB-KW"/>
</dbReference>
<dbReference type="EC" id="2.1.1.-" evidence="4"/>
<sequence length="251" mass="28618">MSGGYTCFAAYYDALTGNVDYPARAAYLLDLFGRYSPRPPRLLLDLACGTGSMACEFARRGIDVIGADDSVEMLTVAREKAVEQGLEVLFLCQSMQELDLYGTVDSAVCTLDSLNHITDPREVKKALSRVSLFLEPGGIFLFDVNTPYKHEKVLGDHSFVYDLGDLYCVWQCGYDPATRTVDIDLDFFEEEEDGRYFRMSESFRERAYTREELTGWLHEAGLEVLDVFEEMTMREVREETQRAVYIVEKCR</sequence>
<dbReference type="Gene3D" id="3.40.50.150">
    <property type="entry name" value="Vaccinia Virus protein VP39"/>
    <property type="match status" value="1"/>
</dbReference>
<dbReference type="Proteomes" id="UP001489509">
    <property type="component" value="Unassembled WGS sequence"/>
</dbReference>
<feature type="domain" description="Methyltransferase" evidence="3">
    <location>
        <begin position="44"/>
        <end position="138"/>
    </location>
</feature>